<name>A0AAE0GSQ0_9CHLO</name>
<dbReference type="InterPro" id="IPR051557">
    <property type="entry name" value="NipSnap_domain"/>
</dbReference>
<accession>A0AAE0GSQ0</accession>
<dbReference type="InterPro" id="IPR011008">
    <property type="entry name" value="Dimeric_a/b-barrel"/>
</dbReference>
<dbReference type="AlphaFoldDB" id="A0AAE0GSQ0"/>
<proteinExistence type="inferred from homology"/>
<feature type="domain" description="NIPSNAP" evidence="2">
    <location>
        <begin position="164"/>
        <end position="245"/>
    </location>
</feature>
<organism evidence="3 4">
    <name type="scientific">Cymbomonas tetramitiformis</name>
    <dbReference type="NCBI Taxonomy" id="36881"/>
    <lineage>
        <taxon>Eukaryota</taxon>
        <taxon>Viridiplantae</taxon>
        <taxon>Chlorophyta</taxon>
        <taxon>Pyramimonadophyceae</taxon>
        <taxon>Pyramimonadales</taxon>
        <taxon>Pyramimonadaceae</taxon>
        <taxon>Cymbomonas</taxon>
    </lineage>
</organism>
<dbReference type="EMBL" id="LGRX02002688">
    <property type="protein sequence ID" value="KAK3283664.1"/>
    <property type="molecule type" value="Genomic_DNA"/>
</dbReference>
<evidence type="ECO:0000259" key="2">
    <source>
        <dbReference type="Pfam" id="PF07978"/>
    </source>
</evidence>
<reference evidence="3 4" key="1">
    <citation type="journal article" date="2015" name="Genome Biol. Evol.">
        <title>Comparative Genomics of a Bacterivorous Green Alga Reveals Evolutionary Causalities and Consequences of Phago-Mixotrophic Mode of Nutrition.</title>
        <authorList>
            <person name="Burns J.A."/>
            <person name="Paasch A."/>
            <person name="Narechania A."/>
            <person name="Kim E."/>
        </authorList>
    </citation>
    <scope>NUCLEOTIDE SEQUENCE [LARGE SCALE GENOMIC DNA]</scope>
    <source>
        <strain evidence="3 4">PLY_AMNH</strain>
    </source>
</reference>
<evidence type="ECO:0000313" key="4">
    <source>
        <dbReference type="Proteomes" id="UP001190700"/>
    </source>
</evidence>
<dbReference type="PANTHER" id="PTHR21017:SF17">
    <property type="entry name" value="PROTEIN NIPSNAP"/>
    <property type="match status" value="1"/>
</dbReference>
<dbReference type="Pfam" id="PF07978">
    <property type="entry name" value="NIPSNAP"/>
    <property type="match status" value="2"/>
</dbReference>
<dbReference type="GO" id="GO:0005739">
    <property type="term" value="C:mitochondrion"/>
    <property type="evidence" value="ECO:0007669"/>
    <property type="project" value="TreeGrafter"/>
</dbReference>
<evidence type="ECO:0000313" key="3">
    <source>
        <dbReference type="EMBL" id="KAK3283664.1"/>
    </source>
</evidence>
<keyword evidence="4" id="KW-1185">Reference proteome</keyword>
<dbReference type="PANTHER" id="PTHR21017">
    <property type="entry name" value="NIPSNAP-RELATED"/>
    <property type="match status" value="1"/>
</dbReference>
<dbReference type="Proteomes" id="UP001190700">
    <property type="component" value="Unassembled WGS sequence"/>
</dbReference>
<gene>
    <name evidence="3" type="ORF">CYMTET_8644</name>
</gene>
<comment type="similarity">
    <text evidence="1">Belongs to the NipSnap family.</text>
</comment>
<protein>
    <recommendedName>
        <fullName evidence="2">NIPSNAP domain-containing protein</fullName>
    </recommendedName>
</protein>
<dbReference type="InterPro" id="IPR012577">
    <property type="entry name" value="NIPSNAP"/>
</dbReference>
<feature type="domain" description="NIPSNAP" evidence="2">
    <location>
        <begin position="37"/>
        <end position="134"/>
    </location>
</feature>
<dbReference type="SUPFAM" id="SSF54909">
    <property type="entry name" value="Dimeric alpha+beta barrel"/>
    <property type="match status" value="2"/>
</dbReference>
<evidence type="ECO:0000256" key="1">
    <source>
        <dbReference type="ARBA" id="ARBA00005291"/>
    </source>
</evidence>
<dbReference type="Gene3D" id="3.30.70.100">
    <property type="match status" value="2"/>
</dbReference>
<comment type="caution">
    <text evidence="3">The sequence shown here is derived from an EMBL/GenBank/DDBJ whole genome shotgun (WGS) entry which is preliminary data.</text>
</comment>
<sequence length="248" mass="28001">MLNCFGRVAVAARQHLVNRVLSNAYSSSPTSLRGGVYELRTYTIKPEYSKAYLQHSNEYASLRKQLNPHFLSYFSTELGGTLNQVKHFYHYSDLDQRERVRGEMQKSRSWSKDFIDAGRHMVEHQESMLYVEAAQCHAAAGVESAVDFISPPPVTSCEASQPVYELRTYQLRPGYDAVPTLQDKISAGLPGKVAADNESRLVLYAFSDVGILNNVIELWRYPSYAASLRARVAARPVKAWREAIAEYP</sequence>
<dbReference type="GO" id="GO:0000423">
    <property type="term" value="P:mitophagy"/>
    <property type="evidence" value="ECO:0007669"/>
    <property type="project" value="UniProtKB-ARBA"/>
</dbReference>